<keyword evidence="5" id="KW-0482">Metalloprotease</keyword>
<dbReference type="PANTHER" id="PTHR30471:SF3">
    <property type="entry name" value="UPF0758 PROTEIN YEES-RELATED"/>
    <property type="match status" value="1"/>
</dbReference>
<organism evidence="8 9">
    <name type="scientific">Anaplasma platys</name>
    <dbReference type="NCBI Taxonomy" id="949"/>
    <lineage>
        <taxon>Bacteria</taxon>
        <taxon>Pseudomonadati</taxon>
        <taxon>Pseudomonadota</taxon>
        <taxon>Alphaproteobacteria</taxon>
        <taxon>Rickettsiales</taxon>
        <taxon>Anaplasmataceae</taxon>
        <taxon>Anaplasma</taxon>
    </lineage>
</organism>
<protein>
    <submittedName>
        <fullName evidence="8">RadC family protein</fullName>
    </submittedName>
</protein>
<dbReference type="Gene3D" id="3.40.140.10">
    <property type="entry name" value="Cytidine Deaminase, domain 2"/>
    <property type="match status" value="1"/>
</dbReference>
<comment type="similarity">
    <text evidence="6">Belongs to the UPF0758 family.</text>
</comment>
<dbReference type="Pfam" id="PF04002">
    <property type="entry name" value="RadC"/>
    <property type="match status" value="1"/>
</dbReference>
<dbReference type="PROSITE" id="PS50249">
    <property type="entry name" value="MPN"/>
    <property type="match status" value="1"/>
</dbReference>
<dbReference type="GO" id="GO:0046872">
    <property type="term" value="F:metal ion binding"/>
    <property type="evidence" value="ECO:0007669"/>
    <property type="project" value="UniProtKB-KW"/>
</dbReference>
<proteinExistence type="inferred from homology"/>
<evidence type="ECO:0000256" key="4">
    <source>
        <dbReference type="ARBA" id="ARBA00022833"/>
    </source>
</evidence>
<dbReference type="InterPro" id="IPR001405">
    <property type="entry name" value="UPF0758"/>
</dbReference>
<evidence type="ECO:0000256" key="5">
    <source>
        <dbReference type="ARBA" id="ARBA00023049"/>
    </source>
</evidence>
<accession>A0A858PXK0</accession>
<dbReference type="NCBIfam" id="TIGR00608">
    <property type="entry name" value="radc"/>
    <property type="match status" value="1"/>
</dbReference>
<keyword evidence="3" id="KW-0378">Hydrolase</keyword>
<evidence type="ECO:0000313" key="9">
    <source>
        <dbReference type="Proteomes" id="UP000500930"/>
    </source>
</evidence>
<dbReference type="CDD" id="cd08071">
    <property type="entry name" value="MPN_DUF2466"/>
    <property type="match status" value="1"/>
</dbReference>
<dbReference type="GO" id="GO:0008237">
    <property type="term" value="F:metallopeptidase activity"/>
    <property type="evidence" value="ECO:0007669"/>
    <property type="project" value="UniProtKB-KW"/>
</dbReference>
<dbReference type="InterPro" id="IPR010994">
    <property type="entry name" value="RuvA_2-like"/>
</dbReference>
<dbReference type="InterPro" id="IPR020891">
    <property type="entry name" value="UPF0758_CS"/>
</dbReference>
<dbReference type="PANTHER" id="PTHR30471">
    <property type="entry name" value="DNA REPAIR PROTEIN RADC"/>
    <property type="match status" value="1"/>
</dbReference>
<evidence type="ECO:0000256" key="6">
    <source>
        <dbReference type="RuleBase" id="RU003797"/>
    </source>
</evidence>
<dbReference type="SUPFAM" id="SSF102712">
    <property type="entry name" value="JAB1/MPN domain"/>
    <property type="match status" value="1"/>
</dbReference>
<evidence type="ECO:0000256" key="3">
    <source>
        <dbReference type="ARBA" id="ARBA00022801"/>
    </source>
</evidence>
<sequence length="234" mass="26158">MFMPKGDAGELEKQRSGHRERLRQRLICNDGDGVMDYEILELILCSARSRIDLKPVAKRLVSKFGSLPQVLYADIGELRQVKDVGEAAVAAIICVRQAIIRTLRREVANGAVIDKWASLIDYFRVRIGNASIEQFFVLYLGKRYCILADEVQNTGTVDEVPLYIREVVKKALLHGASYIVISHNHPSGDPKPSAADIRTTETLKAACENMGIILVDHVIVTPQRHYSFKTNGLL</sequence>
<dbReference type="InterPro" id="IPR037518">
    <property type="entry name" value="MPN"/>
</dbReference>
<dbReference type="SUPFAM" id="SSF47781">
    <property type="entry name" value="RuvA domain 2-like"/>
    <property type="match status" value="1"/>
</dbReference>
<keyword evidence="1" id="KW-0645">Protease</keyword>
<feature type="domain" description="MPN" evidence="7">
    <location>
        <begin position="112"/>
        <end position="234"/>
    </location>
</feature>
<reference evidence="8 9" key="1">
    <citation type="journal article" date="2020" name="Pathogens">
        <title>First Whole Genome Sequence of Anaplasma platys, an Obligate Intracellular Rickettsial Pathogen of Dogs.</title>
        <authorList>
            <person name="Llanes A."/>
            <person name="Rajeev S."/>
        </authorList>
    </citation>
    <scope>NUCLEOTIDE SEQUENCE [LARGE SCALE GENOMIC DNA]</scope>
    <source>
        <strain evidence="8 9">S3</strain>
    </source>
</reference>
<keyword evidence="4" id="KW-0862">Zinc</keyword>
<keyword evidence="2" id="KW-0479">Metal-binding</keyword>
<name>A0A858PXK0_9RICK</name>
<evidence type="ECO:0000313" key="8">
    <source>
        <dbReference type="EMBL" id="QJC27323.1"/>
    </source>
</evidence>
<dbReference type="PROSITE" id="PS01302">
    <property type="entry name" value="UPF0758"/>
    <property type="match status" value="1"/>
</dbReference>
<dbReference type="InterPro" id="IPR025657">
    <property type="entry name" value="RadC_JAB"/>
</dbReference>
<keyword evidence="9" id="KW-1185">Reference proteome</keyword>
<dbReference type="EMBL" id="CP046391">
    <property type="protein sequence ID" value="QJC27323.1"/>
    <property type="molecule type" value="Genomic_DNA"/>
</dbReference>
<dbReference type="GO" id="GO:0006508">
    <property type="term" value="P:proteolysis"/>
    <property type="evidence" value="ECO:0007669"/>
    <property type="project" value="UniProtKB-KW"/>
</dbReference>
<evidence type="ECO:0000256" key="2">
    <source>
        <dbReference type="ARBA" id="ARBA00022723"/>
    </source>
</evidence>
<gene>
    <name evidence="8" type="ORF">ANPL_01065</name>
</gene>
<evidence type="ECO:0000256" key="1">
    <source>
        <dbReference type="ARBA" id="ARBA00022670"/>
    </source>
</evidence>
<dbReference type="Gene3D" id="1.10.150.20">
    <property type="entry name" value="5' to 3' exonuclease, C-terminal subdomain"/>
    <property type="match status" value="1"/>
</dbReference>
<dbReference type="AlphaFoldDB" id="A0A858PXK0"/>
<dbReference type="KEGG" id="aplt:ANPL_01065"/>
<dbReference type="Proteomes" id="UP000500930">
    <property type="component" value="Chromosome"/>
</dbReference>
<evidence type="ECO:0000259" key="7">
    <source>
        <dbReference type="PROSITE" id="PS50249"/>
    </source>
</evidence>